<dbReference type="InterPro" id="IPR043198">
    <property type="entry name" value="Cyclin/Ssn8"/>
</dbReference>
<accession>A0A4V4KP29</accession>
<evidence type="ECO:0000313" key="1">
    <source>
        <dbReference type="EMBL" id="THZ36751.1"/>
    </source>
</evidence>
<evidence type="ECO:0008006" key="3">
    <source>
        <dbReference type="Google" id="ProtNLM"/>
    </source>
</evidence>
<dbReference type="GO" id="GO:0006357">
    <property type="term" value="P:regulation of transcription by RNA polymerase II"/>
    <property type="evidence" value="ECO:0007669"/>
    <property type="project" value="InterPro"/>
</dbReference>
<protein>
    <recommendedName>
        <fullName evidence="3">Cyclin domain-containing protein</fullName>
    </recommendedName>
</protein>
<evidence type="ECO:0000313" key="2">
    <source>
        <dbReference type="Proteomes" id="UP000310121"/>
    </source>
</evidence>
<dbReference type="EMBL" id="QZBN01000772">
    <property type="protein sequence ID" value="THZ36751.1"/>
    <property type="molecule type" value="Genomic_DNA"/>
</dbReference>
<dbReference type="AlphaFoldDB" id="A0A4V4KP29"/>
<name>A0A4V4KP29_AURPU</name>
<dbReference type="Proteomes" id="UP000310121">
    <property type="component" value="Unassembled WGS sequence"/>
</dbReference>
<dbReference type="SUPFAM" id="SSF47954">
    <property type="entry name" value="Cyclin-like"/>
    <property type="match status" value="2"/>
</dbReference>
<dbReference type="Gene3D" id="1.10.472.10">
    <property type="entry name" value="Cyclin-like"/>
    <property type="match status" value="2"/>
</dbReference>
<reference evidence="1 2" key="1">
    <citation type="submission" date="2018-10" db="EMBL/GenBank/DDBJ databases">
        <title>Fifty Aureobasidium pullulans genomes reveal a recombining polyextremotolerant generalist.</title>
        <authorList>
            <person name="Gostincar C."/>
            <person name="Turk M."/>
            <person name="Zajc J."/>
            <person name="Gunde-Cimerman N."/>
        </authorList>
    </citation>
    <scope>NUCLEOTIDE SEQUENCE [LARGE SCALE GENOMIC DNA]</scope>
    <source>
        <strain evidence="1 2">EXF-3844</strain>
    </source>
</reference>
<gene>
    <name evidence="1" type="ORF">D6C90_06913</name>
</gene>
<dbReference type="GO" id="GO:0016538">
    <property type="term" value="F:cyclin-dependent protein serine/threonine kinase regulator activity"/>
    <property type="evidence" value="ECO:0007669"/>
    <property type="project" value="InterPro"/>
</dbReference>
<comment type="caution">
    <text evidence="1">The sequence shown here is derived from an EMBL/GenBank/DDBJ whole genome shotgun (WGS) entry which is preliminary data.</text>
</comment>
<dbReference type="PANTHER" id="PTHR10026">
    <property type="entry name" value="CYCLIN"/>
    <property type="match status" value="1"/>
</dbReference>
<dbReference type="InterPro" id="IPR036915">
    <property type="entry name" value="Cyclin-like_sf"/>
</dbReference>
<organism evidence="1 2">
    <name type="scientific">Aureobasidium pullulans</name>
    <name type="common">Black yeast</name>
    <name type="synonym">Pullularia pullulans</name>
    <dbReference type="NCBI Taxonomy" id="5580"/>
    <lineage>
        <taxon>Eukaryota</taxon>
        <taxon>Fungi</taxon>
        <taxon>Dikarya</taxon>
        <taxon>Ascomycota</taxon>
        <taxon>Pezizomycotina</taxon>
        <taxon>Dothideomycetes</taxon>
        <taxon>Dothideomycetidae</taxon>
        <taxon>Dothideales</taxon>
        <taxon>Saccotheciaceae</taxon>
        <taxon>Aureobasidium</taxon>
    </lineage>
</organism>
<proteinExistence type="predicted"/>
<sequence length="294" mass="32421">MTPVIGLSHITNPLATPYQLQNTASQLDRIPGDLEVSIKFEGSRLIQAAGVLLHLPQELIAEAIIIYARFWLGPEGGSLAEYHAKDVIAASVYLVTKPSAHPVSPRRLLSVLAYLNKVRPSLDIESASKVAPEDCFLSEGSYQDGRLALIHTEAQMLRILGYQTHVSLPYAICINYLQALDVFTTTENGQALAKKAFAHLNSALFSPQLLYLTHQPPSLATAAIYLAAKEIGVKLPGEEWWEVFDVDREELGFLVVALISMEGFIAEETQKWSKTKVPLTLEDVQAWIDKEAQS</sequence>